<name>A0A0F0LPC2_9MICO</name>
<keyword evidence="1" id="KW-0472">Membrane</keyword>
<dbReference type="Proteomes" id="UP000033740">
    <property type="component" value="Unassembled WGS sequence"/>
</dbReference>
<sequence>MNFDIAQMALSAGRVLLVGLLFGAGLPALFAVGMRLQSAGTGEIDGEAPGTRRPLLTAAGWILFALVIATVLTGVLFITRLSIYHYFGISLFGVGK</sequence>
<evidence type="ECO:0008006" key="4">
    <source>
        <dbReference type="Google" id="ProtNLM"/>
    </source>
</evidence>
<evidence type="ECO:0000256" key="1">
    <source>
        <dbReference type="SAM" id="Phobius"/>
    </source>
</evidence>
<dbReference type="EMBL" id="JYIX01000030">
    <property type="protein sequence ID" value="KJL34115.1"/>
    <property type="molecule type" value="Genomic_DNA"/>
</dbReference>
<dbReference type="AlphaFoldDB" id="A0A0F0LPC2"/>
<feature type="transmembrane region" description="Helical" evidence="1">
    <location>
        <begin position="55"/>
        <end position="78"/>
    </location>
</feature>
<evidence type="ECO:0000313" key="2">
    <source>
        <dbReference type="EMBL" id="KJL34115.1"/>
    </source>
</evidence>
<keyword evidence="1" id="KW-1133">Transmembrane helix</keyword>
<accession>A0A0F0LPC2</accession>
<protein>
    <recommendedName>
        <fullName evidence="4">Transmembrane protein</fullName>
    </recommendedName>
</protein>
<comment type="caution">
    <text evidence="2">The sequence shown here is derived from an EMBL/GenBank/DDBJ whole genome shotgun (WGS) entry which is preliminary data.</text>
</comment>
<keyword evidence="1" id="KW-0812">Transmembrane</keyword>
<organism evidence="2 3">
    <name type="scientific">Microbacterium azadirachtae</name>
    <dbReference type="NCBI Taxonomy" id="582680"/>
    <lineage>
        <taxon>Bacteria</taxon>
        <taxon>Bacillati</taxon>
        <taxon>Actinomycetota</taxon>
        <taxon>Actinomycetes</taxon>
        <taxon>Micrococcales</taxon>
        <taxon>Microbacteriaceae</taxon>
        <taxon>Microbacterium</taxon>
    </lineage>
</organism>
<dbReference type="STRING" id="582680.RS86_01214"/>
<evidence type="ECO:0000313" key="3">
    <source>
        <dbReference type="Proteomes" id="UP000033740"/>
    </source>
</evidence>
<proteinExistence type="predicted"/>
<gene>
    <name evidence="2" type="ORF">RS86_01214</name>
</gene>
<keyword evidence="3" id="KW-1185">Reference proteome</keyword>
<dbReference type="RefSeq" id="WP_045271309.1">
    <property type="nucleotide sequence ID" value="NZ_JYIX01000030.1"/>
</dbReference>
<dbReference type="PATRIC" id="fig|582680.6.peg.1251"/>
<reference evidence="2 3" key="1">
    <citation type="submission" date="2015-02" db="EMBL/GenBank/DDBJ databases">
        <title>Draft genome sequences of ten Microbacterium spp. with emphasis on heavy metal contaminated environments.</title>
        <authorList>
            <person name="Corretto E."/>
        </authorList>
    </citation>
    <scope>NUCLEOTIDE SEQUENCE [LARGE SCALE GENOMIC DNA]</scope>
    <source>
        <strain evidence="2 3">ARN176</strain>
    </source>
</reference>